<sequence>MATVNVNRATDTLSSSSFAKSAVLIVGGSLAAQLATSYLRENVYDVQVRGGDAVYALTAAFLTLAALPATYSRPLSLGMGATSVRVLLADFDIV</sequence>
<dbReference type="EMBL" id="CP071463">
    <property type="protein sequence ID" value="QSW86054.1"/>
    <property type="molecule type" value="Genomic_DNA"/>
</dbReference>
<name>A0A8A2UBR1_9EURY</name>
<organism evidence="2 3">
    <name type="scientific">Natrinema longum</name>
    <dbReference type="NCBI Taxonomy" id="370324"/>
    <lineage>
        <taxon>Archaea</taxon>
        <taxon>Methanobacteriati</taxon>
        <taxon>Methanobacteriota</taxon>
        <taxon>Stenosarchaea group</taxon>
        <taxon>Halobacteria</taxon>
        <taxon>Halobacteriales</taxon>
        <taxon>Natrialbaceae</taxon>
        <taxon>Natrinema</taxon>
    </lineage>
</organism>
<gene>
    <name evidence="2" type="ORF">J0X27_04260</name>
</gene>
<evidence type="ECO:0000313" key="3">
    <source>
        <dbReference type="Proteomes" id="UP000663191"/>
    </source>
</evidence>
<feature type="transmembrane region" description="Helical" evidence="1">
    <location>
        <begin position="53"/>
        <end position="71"/>
    </location>
</feature>
<dbReference type="AlphaFoldDB" id="A0A8A2UBR1"/>
<keyword evidence="1" id="KW-0812">Transmembrane</keyword>
<proteinExistence type="predicted"/>
<reference evidence="2 3" key="1">
    <citation type="journal article" date="2006" name="Int. J. Syst. Evol. Microbiol.">
        <title>Haloterrigena longa sp. nov. and Haloterrigena limicola sp. nov., extremely halophilic archaea isolated from a salt lake.</title>
        <authorList>
            <person name="Cui H.L."/>
            <person name="Tohty D."/>
            <person name="Zhou P.J."/>
            <person name="Liu S.J."/>
        </authorList>
    </citation>
    <scope>NUCLEOTIDE SEQUENCE [LARGE SCALE GENOMIC DNA]</scope>
    <source>
        <strain evidence="2 3">ABH32</strain>
    </source>
</reference>
<evidence type="ECO:0000256" key="1">
    <source>
        <dbReference type="SAM" id="Phobius"/>
    </source>
</evidence>
<evidence type="ECO:0000313" key="2">
    <source>
        <dbReference type="EMBL" id="QSW86054.1"/>
    </source>
</evidence>
<protein>
    <submittedName>
        <fullName evidence="2">Uncharacterized protein</fullName>
    </submittedName>
</protein>
<dbReference type="RefSeq" id="WP_207271206.1">
    <property type="nucleotide sequence ID" value="NZ_CP071463.1"/>
</dbReference>
<accession>A0A8A2UBR1</accession>
<keyword evidence="3" id="KW-1185">Reference proteome</keyword>
<dbReference type="KEGG" id="hlo:J0X27_04260"/>
<keyword evidence="1" id="KW-0472">Membrane</keyword>
<dbReference type="Proteomes" id="UP000663191">
    <property type="component" value="Chromosome"/>
</dbReference>
<keyword evidence="1" id="KW-1133">Transmembrane helix</keyword>
<dbReference type="GeneID" id="63182930"/>
<dbReference type="OrthoDB" id="381125at2157"/>